<evidence type="ECO:0000313" key="2">
    <source>
        <dbReference type="Proteomes" id="UP000027135"/>
    </source>
</evidence>
<protein>
    <submittedName>
        <fullName evidence="1">Uncharacterized protein</fullName>
    </submittedName>
</protein>
<reference evidence="1 2" key="1">
    <citation type="journal article" date="2014" name="Nat. Commun.">
        <title>Molecular traces of alternative social organization in a termite genome.</title>
        <authorList>
            <person name="Terrapon N."/>
            <person name="Li C."/>
            <person name="Robertson H.M."/>
            <person name="Ji L."/>
            <person name="Meng X."/>
            <person name="Booth W."/>
            <person name="Chen Z."/>
            <person name="Childers C.P."/>
            <person name="Glastad K.M."/>
            <person name="Gokhale K."/>
            <person name="Gowin J."/>
            <person name="Gronenberg W."/>
            <person name="Hermansen R.A."/>
            <person name="Hu H."/>
            <person name="Hunt B.G."/>
            <person name="Huylmans A.K."/>
            <person name="Khalil S.M."/>
            <person name="Mitchell R.D."/>
            <person name="Munoz-Torres M.C."/>
            <person name="Mustard J.A."/>
            <person name="Pan H."/>
            <person name="Reese J.T."/>
            <person name="Scharf M.E."/>
            <person name="Sun F."/>
            <person name="Vogel H."/>
            <person name="Xiao J."/>
            <person name="Yang W."/>
            <person name="Yang Z."/>
            <person name="Yang Z."/>
            <person name="Zhou J."/>
            <person name="Zhu J."/>
            <person name="Brent C.S."/>
            <person name="Elsik C.G."/>
            <person name="Goodisman M.A."/>
            <person name="Liberles D.A."/>
            <person name="Roe R.M."/>
            <person name="Vargo E.L."/>
            <person name="Vilcinskas A."/>
            <person name="Wang J."/>
            <person name="Bornberg-Bauer E."/>
            <person name="Korb J."/>
            <person name="Zhang G."/>
            <person name="Liebig J."/>
        </authorList>
    </citation>
    <scope>NUCLEOTIDE SEQUENCE [LARGE SCALE GENOMIC DNA]</scope>
    <source>
        <tissue evidence="1">Whole organism</tissue>
    </source>
</reference>
<sequence>MTEKIRIGNTYMAYKEMRNIKEVFKPRTNICKGRKGELLGNGKQILSRRTEYFEQLLNSLQTGGIETETGEGLIIYQDIEEQRAPTPTEVKETIHKLKNNKI</sequence>
<name>A0A067QIG0_ZOONE</name>
<gene>
    <name evidence="1" type="ORF">L798_01745</name>
</gene>
<dbReference type="AlphaFoldDB" id="A0A067QIG0"/>
<dbReference type="InParanoid" id="A0A067QIG0"/>
<proteinExistence type="predicted"/>
<accession>A0A067QIG0</accession>
<dbReference type="EMBL" id="KK853330">
    <property type="protein sequence ID" value="KDR08414.1"/>
    <property type="molecule type" value="Genomic_DNA"/>
</dbReference>
<evidence type="ECO:0000313" key="1">
    <source>
        <dbReference type="EMBL" id="KDR08414.1"/>
    </source>
</evidence>
<keyword evidence="2" id="KW-1185">Reference proteome</keyword>
<dbReference type="Proteomes" id="UP000027135">
    <property type="component" value="Unassembled WGS sequence"/>
</dbReference>
<organism evidence="1 2">
    <name type="scientific">Zootermopsis nevadensis</name>
    <name type="common">Dampwood termite</name>
    <dbReference type="NCBI Taxonomy" id="136037"/>
    <lineage>
        <taxon>Eukaryota</taxon>
        <taxon>Metazoa</taxon>
        <taxon>Ecdysozoa</taxon>
        <taxon>Arthropoda</taxon>
        <taxon>Hexapoda</taxon>
        <taxon>Insecta</taxon>
        <taxon>Pterygota</taxon>
        <taxon>Neoptera</taxon>
        <taxon>Polyneoptera</taxon>
        <taxon>Dictyoptera</taxon>
        <taxon>Blattodea</taxon>
        <taxon>Blattoidea</taxon>
        <taxon>Termitoidae</taxon>
        <taxon>Termopsidae</taxon>
        <taxon>Zootermopsis</taxon>
    </lineage>
</organism>